<evidence type="ECO:0000256" key="1">
    <source>
        <dbReference type="SAM" id="Phobius"/>
    </source>
</evidence>
<keyword evidence="1" id="KW-1133">Transmembrane helix</keyword>
<dbReference type="Pfam" id="PF11146">
    <property type="entry name" value="DUF2905"/>
    <property type="match status" value="1"/>
</dbReference>
<proteinExistence type="predicted"/>
<dbReference type="PANTHER" id="PTHR36443:SF1">
    <property type="entry name" value="BSR5223 PROTEIN"/>
    <property type="match status" value="1"/>
</dbReference>
<feature type="transmembrane region" description="Helical" evidence="1">
    <location>
        <begin position="48"/>
        <end position="69"/>
    </location>
</feature>
<dbReference type="InterPro" id="IPR021320">
    <property type="entry name" value="DUF2905"/>
</dbReference>
<dbReference type="RefSeq" id="WP_012874881.1">
    <property type="nucleotide sequence ID" value="NC_013525.1"/>
</dbReference>
<keyword evidence="1" id="KW-0472">Membrane</keyword>
<evidence type="ECO:0000313" key="2">
    <source>
        <dbReference type="EMBL" id="ACZ41846.1"/>
    </source>
</evidence>
<dbReference type="OrthoDB" id="9811610at2"/>
<keyword evidence="1" id="KW-0812">Transmembrane</keyword>
<keyword evidence="3" id="KW-1185">Reference proteome</keyword>
<reference evidence="3" key="1">
    <citation type="journal article" date="2010" name="Stand. Genomic Sci.">
        <title>Complete genome sequence of 'Thermobaculum terrenum' type strain (YNP1).</title>
        <authorList>
            <person name="Kiss H."/>
            <person name="Cleland D."/>
            <person name="Lapidus A."/>
            <person name="Lucas S."/>
            <person name="Glavina Del Rio T."/>
            <person name="Nolan M."/>
            <person name="Tice H."/>
            <person name="Han C."/>
            <person name="Goodwin L."/>
            <person name="Pitluck S."/>
            <person name="Liolios K."/>
            <person name="Ivanova N."/>
            <person name="Mavromatis K."/>
            <person name="Ovchinnikova G."/>
            <person name="Pati A."/>
            <person name="Chen A."/>
            <person name="Palaniappan K."/>
            <person name="Land M."/>
            <person name="Hauser L."/>
            <person name="Chang Y."/>
            <person name="Jeffries C."/>
            <person name="Lu M."/>
            <person name="Brettin T."/>
            <person name="Detter J."/>
            <person name="Goker M."/>
            <person name="Tindall B."/>
            <person name="Beck B."/>
            <person name="McDermott T."/>
            <person name="Woyke T."/>
            <person name="Bristow J."/>
            <person name="Eisen J."/>
            <person name="Markowitz V."/>
            <person name="Hugenholtz P."/>
            <person name="Kyrpides N."/>
            <person name="Klenk H."/>
            <person name="Cheng J."/>
        </authorList>
    </citation>
    <scope>NUCLEOTIDE SEQUENCE [LARGE SCALE GENOMIC DNA]</scope>
    <source>
        <strain evidence="3">ATCC BAA-798 / YNP1</strain>
    </source>
</reference>
<dbReference type="HOGENOM" id="CLU_181383_1_1_0"/>
<evidence type="ECO:0000313" key="3">
    <source>
        <dbReference type="Proteomes" id="UP000000323"/>
    </source>
</evidence>
<sequence>MNELAKIFIFAGLFLLVVGIIIAVFGSFLPFGRLPGDIRFSRDGFSLYIPIVSCIVISVVLTVIINIILRILGR</sequence>
<accession>D1CFZ0</accession>
<name>D1CFZ0_THET1</name>
<dbReference type="EMBL" id="CP001825">
    <property type="protein sequence ID" value="ACZ41846.1"/>
    <property type="molecule type" value="Genomic_DNA"/>
</dbReference>
<dbReference type="AlphaFoldDB" id="D1CFZ0"/>
<evidence type="ECO:0008006" key="4">
    <source>
        <dbReference type="Google" id="ProtNLM"/>
    </source>
</evidence>
<dbReference type="Proteomes" id="UP000000323">
    <property type="component" value="Chromosome 1"/>
</dbReference>
<dbReference type="KEGG" id="ttr:Tter_0929"/>
<feature type="transmembrane region" description="Helical" evidence="1">
    <location>
        <begin position="7"/>
        <end position="28"/>
    </location>
</feature>
<protein>
    <recommendedName>
        <fullName evidence="4">DUF2905 domain-containing protein</fullName>
    </recommendedName>
</protein>
<gene>
    <name evidence="2" type="ordered locus">Tter_0929</name>
</gene>
<dbReference type="PANTHER" id="PTHR36443">
    <property type="entry name" value="BSR5223 PROTEIN"/>
    <property type="match status" value="1"/>
</dbReference>
<organism evidence="2 3">
    <name type="scientific">Thermobaculum terrenum (strain ATCC BAA-798 / CCMEE 7001 / YNP1)</name>
    <dbReference type="NCBI Taxonomy" id="525904"/>
    <lineage>
        <taxon>Bacteria</taxon>
        <taxon>Bacillati</taxon>
        <taxon>Chloroflexota</taxon>
        <taxon>Chloroflexia</taxon>
        <taxon>Candidatus Thermobaculales</taxon>
        <taxon>Candidatus Thermobaculaceae</taxon>
        <taxon>Thermobaculum</taxon>
    </lineage>
</organism>
<dbReference type="STRING" id="525904.Tter_0929"/>